<reference evidence="8 9" key="1">
    <citation type="submission" date="2014-04" db="EMBL/GenBank/DDBJ databases">
        <authorList>
            <consortium name="DOE Joint Genome Institute"/>
            <person name="Kuo A."/>
            <person name="Ruytinx J."/>
            <person name="Rineau F."/>
            <person name="Colpaert J."/>
            <person name="Kohler A."/>
            <person name="Nagy L.G."/>
            <person name="Floudas D."/>
            <person name="Copeland A."/>
            <person name="Barry K.W."/>
            <person name="Cichocki N."/>
            <person name="Veneault-Fourrey C."/>
            <person name="LaButti K."/>
            <person name="Lindquist E.A."/>
            <person name="Lipzen A."/>
            <person name="Lundell T."/>
            <person name="Morin E."/>
            <person name="Murat C."/>
            <person name="Sun H."/>
            <person name="Tunlid A."/>
            <person name="Henrissat B."/>
            <person name="Grigoriev I.V."/>
            <person name="Hibbett D.S."/>
            <person name="Martin F."/>
            <person name="Nordberg H.P."/>
            <person name="Cantor M.N."/>
            <person name="Hua S.X."/>
        </authorList>
    </citation>
    <scope>NUCLEOTIDE SEQUENCE [LARGE SCALE GENOMIC DNA]</scope>
    <source>
        <strain evidence="8 9">UH-Slu-Lm8-n1</strain>
    </source>
</reference>
<comment type="cofactor">
    <cofactor evidence="1">
        <name>Fe(2+)</name>
        <dbReference type="ChEBI" id="CHEBI:29033"/>
    </cofactor>
</comment>
<evidence type="ECO:0000256" key="2">
    <source>
        <dbReference type="ARBA" id="ARBA00022723"/>
    </source>
</evidence>
<evidence type="ECO:0000256" key="6">
    <source>
        <dbReference type="SAM" id="MobiDB-lite"/>
    </source>
</evidence>
<evidence type="ECO:0000256" key="5">
    <source>
        <dbReference type="ARBA" id="ARBA00023004"/>
    </source>
</evidence>
<reference evidence="9" key="2">
    <citation type="submission" date="2015-01" db="EMBL/GenBank/DDBJ databases">
        <title>Evolutionary Origins and Diversification of the Mycorrhizal Mutualists.</title>
        <authorList>
            <consortium name="DOE Joint Genome Institute"/>
            <consortium name="Mycorrhizal Genomics Consortium"/>
            <person name="Kohler A."/>
            <person name="Kuo A."/>
            <person name="Nagy L.G."/>
            <person name="Floudas D."/>
            <person name="Copeland A."/>
            <person name="Barry K.W."/>
            <person name="Cichocki N."/>
            <person name="Veneault-Fourrey C."/>
            <person name="LaButti K."/>
            <person name="Lindquist E.A."/>
            <person name="Lipzen A."/>
            <person name="Lundell T."/>
            <person name="Morin E."/>
            <person name="Murat C."/>
            <person name="Riley R."/>
            <person name="Ohm R."/>
            <person name="Sun H."/>
            <person name="Tunlid A."/>
            <person name="Henrissat B."/>
            <person name="Grigoriev I.V."/>
            <person name="Hibbett D.S."/>
            <person name="Martin F."/>
        </authorList>
    </citation>
    <scope>NUCLEOTIDE SEQUENCE [LARGE SCALE GENOMIC DNA]</scope>
    <source>
        <strain evidence="9">UH-Slu-Lm8-n1</strain>
    </source>
</reference>
<feature type="compositionally biased region" description="Basic residues" evidence="6">
    <location>
        <begin position="163"/>
        <end position="174"/>
    </location>
</feature>
<evidence type="ECO:0000256" key="3">
    <source>
        <dbReference type="ARBA" id="ARBA00022964"/>
    </source>
</evidence>
<evidence type="ECO:0000313" key="9">
    <source>
        <dbReference type="Proteomes" id="UP000054485"/>
    </source>
</evidence>
<keyword evidence="3" id="KW-0223">Dioxygenase</keyword>
<dbReference type="InParanoid" id="A0A0C9Z6Q8"/>
<keyword evidence="4" id="KW-0560">Oxidoreductase</keyword>
<protein>
    <recommendedName>
        <fullName evidence="7">2OGFeDO JBP1/TET oxygenase domain-containing protein</fullName>
    </recommendedName>
</protein>
<keyword evidence="9" id="KW-1185">Reference proteome</keyword>
<dbReference type="Pfam" id="PF12851">
    <property type="entry name" value="Tet_JBP"/>
    <property type="match status" value="1"/>
</dbReference>
<dbReference type="HOGENOM" id="CLU_039070_2_0_1"/>
<evidence type="ECO:0000259" key="7">
    <source>
        <dbReference type="Pfam" id="PF12851"/>
    </source>
</evidence>
<feature type="region of interest" description="Disordered" evidence="6">
    <location>
        <begin position="159"/>
        <end position="185"/>
    </location>
</feature>
<gene>
    <name evidence="8" type="ORF">CY34DRAFT_100019</name>
</gene>
<proteinExistence type="predicted"/>
<name>A0A0C9Z6Q8_9AGAM</name>
<dbReference type="GO" id="GO:0051213">
    <property type="term" value="F:dioxygenase activity"/>
    <property type="evidence" value="ECO:0007669"/>
    <property type="project" value="UniProtKB-KW"/>
</dbReference>
<dbReference type="AlphaFoldDB" id="A0A0C9Z6Q8"/>
<dbReference type="STRING" id="930992.A0A0C9Z6Q8"/>
<sequence>WLSEMTATEQFWSAITSIIAPHQYLAGMRSVSSLNLMVKTSHPVVWPSEFSGIKVIVNRETPHHRDPGASPSFYDLLVSLGKGHQAILDLPDLGTELRYTPGTMIYICGKVLEHGVPRWGDGERIVIAHFVKDKVHDRQSIPRPEFPMDREFLIKVGAGKGGKPIRGKKGRKNASKVGNQGVRRW</sequence>
<evidence type="ECO:0000313" key="8">
    <source>
        <dbReference type="EMBL" id="KIK33205.1"/>
    </source>
</evidence>
<dbReference type="OrthoDB" id="3200752at2759"/>
<dbReference type="Proteomes" id="UP000054485">
    <property type="component" value="Unassembled WGS sequence"/>
</dbReference>
<dbReference type="InterPro" id="IPR024779">
    <property type="entry name" value="2OGFeDO_JBP1/TET_oxygenase_dom"/>
</dbReference>
<dbReference type="EMBL" id="KN835996">
    <property type="protein sequence ID" value="KIK33205.1"/>
    <property type="molecule type" value="Genomic_DNA"/>
</dbReference>
<keyword evidence="2" id="KW-0479">Metal-binding</keyword>
<evidence type="ECO:0000256" key="4">
    <source>
        <dbReference type="ARBA" id="ARBA00023002"/>
    </source>
</evidence>
<dbReference type="Gene3D" id="3.60.130.30">
    <property type="match status" value="1"/>
</dbReference>
<dbReference type="GO" id="GO:0046872">
    <property type="term" value="F:metal ion binding"/>
    <property type="evidence" value="ECO:0007669"/>
    <property type="project" value="UniProtKB-KW"/>
</dbReference>
<feature type="domain" description="2OGFeDO JBP1/TET oxygenase" evidence="7">
    <location>
        <begin position="4"/>
        <end position="132"/>
    </location>
</feature>
<accession>A0A0C9Z6Q8</accession>
<feature type="non-terminal residue" evidence="8">
    <location>
        <position position="1"/>
    </location>
</feature>
<organism evidence="8 9">
    <name type="scientific">Suillus luteus UH-Slu-Lm8-n1</name>
    <dbReference type="NCBI Taxonomy" id="930992"/>
    <lineage>
        <taxon>Eukaryota</taxon>
        <taxon>Fungi</taxon>
        <taxon>Dikarya</taxon>
        <taxon>Basidiomycota</taxon>
        <taxon>Agaricomycotina</taxon>
        <taxon>Agaricomycetes</taxon>
        <taxon>Agaricomycetidae</taxon>
        <taxon>Boletales</taxon>
        <taxon>Suillineae</taxon>
        <taxon>Suillaceae</taxon>
        <taxon>Suillus</taxon>
    </lineage>
</organism>
<keyword evidence="5" id="KW-0408">Iron</keyword>
<evidence type="ECO:0000256" key="1">
    <source>
        <dbReference type="ARBA" id="ARBA00001954"/>
    </source>
</evidence>